<sequence>MLRIPSLILIRNTVNGDPHCVGVVLTFLILCLWNVEQLLLRNKLKDLRVSAFQSIDSLMFEMLHRHIFKCLKFLQLVENTL</sequence>
<evidence type="ECO:0000313" key="2">
    <source>
        <dbReference type="Proteomes" id="UP000237000"/>
    </source>
</evidence>
<gene>
    <name evidence="1" type="ORF">TorRG33x02_339670</name>
</gene>
<organism evidence="1 2">
    <name type="scientific">Trema orientale</name>
    <name type="common">Charcoal tree</name>
    <name type="synonym">Celtis orientalis</name>
    <dbReference type="NCBI Taxonomy" id="63057"/>
    <lineage>
        <taxon>Eukaryota</taxon>
        <taxon>Viridiplantae</taxon>
        <taxon>Streptophyta</taxon>
        <taxon>Embryophyta</taxon>
        <taxon>Tracheophyta</taxon>
        <taxon>Spermatophyta</taxon>
        <taxon>Magnoliopsida</taxon>
        <taxon>eudicotyledons</taxon>
        <taxon>Gunneridae</taxon>
        <taxon>Pentapetalae</taxon>
        <taxon>rosids</taxon>
        <taxon>fabids</taxon>
        <taxon>Rosales</taxon>
        <taxon>Cannabaceae</taxon>
        <taxon>Trema</taxon>
    </lineage>
</organism>
<dbReference type="InParanoid" id="A0A2P5AW70"/>
<accession>A0A2P5AW70</accession>
<dbReference type="EMBL" id="JXTC01000680">
    <property type="protein sequence ID" value="PON40741.1"/>
    <property type="molecule type" value="Genomic_DNA"/>
</dbReference>
<protein>
    <submittedName>
        <fullName evidence="1">Uncharacterized protein</fullName>
    </submittedName>
</protein>
<dbReference type="Proteomes" id="UP000237000">
    <property type="component" value="Unassembled WGS sequence"/>
</dbReference>
<keyword evidence="2" id="KW-1185">Reference proteome</keyword>
<comment type="caution">
    <text evidence="1">The sequence shown here is derived from an EMBL/GenBank/DDBJ whole genome shotgun (WGS) entry which is preliminary data.</text>
</comment>
<evidence type="ECO:0000313" key="1">
    <source>
        <dbReference type="EMBL" id="PON40741.1"/>
    </source>
</evidence>
<reference evidence="2" key="1">
    <citation type="submission" date="2016-06" db="EMBL/GenBank/DDBJ databases">
        <title>Parallel loss of symbiosis genes in relatives of nitrogen-fixing non-legume Parasponia.</title>
        <authorList>
            <person name="Van Velzen R."/>
            <person name="Holmer R."/>
            <person name="Bu F."/>
            <person name="Rutten L."/>
            <person name="Van Zeijl A."/>
            <person name="Liu W."/>
            <person name="Santuari L."/>
            <person name="Cao Q."/>
            <person name="Sharma T."/>
            <person name="Shen D."/>
            <person name="Roswanjaya Y."/>
            <person name="Wardhani T."/>
            <person name="Kalhor M.S."/>
            <person name="Jansen J."/>
            <person name="Van den Hoogen J."/>
            <person name="Gungor B."/>
            <person name="Hartog M."/>
            <person name="Hontelez J."/>
            <person name="Verver J."/>
            <person name="Yang W.-C."/>
            <person name="Schijlen E."/>
            <person name="Repin R."/>
            <person name="Schilthuizen M."/>
            <person name="Schranz E."/>
            <person name="Heidstra R."/>
            <person name="Miyata K."/>
            <person name="Fedorova E."/>
            <person name="Kohlen W."/>
            <person name="Bisseling T."/>
            <person name="Smit S."/>
            <person name="Geurts R."/>
        </authorList>
    </citation>
    <scope>NUCLEOTIDE SEQUENCE [LARGE SCALE GENOMIC DNA]</scope>
    <source>
        <strain evidence="2">cv. RG33-2</strain>
    </source>
</reference>
<proteinExistence type="predicted"/>
<dbReference type="AlphaFoldDB" id="A0A2P5AW70"/>
<name>A0A2P5AW70_TREOI</name>